<keyword evidence="7" id="KW-0408">Iron</keyword>
<dbReference type="AlphaFoldDB" id="A0A251TE07"/>
<name>A0A251TE07_HELAN</name>
<dbReference type="InterPro" id="IPR050584">
    <property type="entry name" value="Cholesterol_7-desaturase"/>
</dbReference>
<dbReference type="OMA" id="MWHDLTS"/>
<dbReference type="Gene3D" id="2.102.10.10">
    <property type="entry name" value="Rieske [2Fe-2S] iron-sulphur domain"/>
    <property type="match status" value="1"/>
</dbReference>
<dbReference type="PANTHER" id="PTHR21266:SF24">
    <property type="entry name" value="PHEOPHORBIDE A OXYGENASE, CHLOROPLASTIC"/>
    <property type="match status" value="1"/>
</dbReference>
<evidence type="ECO:0000313" key="13">
    <source>
        <dbReference type="Proteomes" id="UP000215914"/>
    </source>
</evidence>
<dbReference type="GO" id="GO:0009507">
    <property type="term" value="C:chloroplast"/>
    <property type="evidence" value="ECO:0007669"/>
    <property type="project" value="UniProtKB-SubCell"/>
</dbReference>
<dbReference type="CDD" id="cd03480">
    <property type="entry name" value="Rieske_RO_Alpha_PaO"/>
    <property type="match status" value="1"/>
</dbReference>
<dbReference type="InterPro" id="IPR013626">
    <property type="entry name" value="PaO"/>
</dbReference>
<dbReference type="InterPro" id="IPR017941">
    <property type="entry name" value="Rieske_2Fe-2S"/>
</dbReference>
<dbReference type="GO" id="GO:0051537">
    <property type="term" value="F:2 iron, 2 sulfur cluster binding"/>
    <property type="evidence" value="ECO:0007669"/>
    <property type="project" value="UniProtKB-KW"/>
</dbReference>
<evidence type="ECO:0000313" key="11">
    <source>
        <dbReference type="EMBL" id="KAF5783611.1"/>
    </source>
</evidence>
<dbReference type="STRING" id="4232.A0A251TE07"/>
<feature type="domain" description="Rieske" evidence="10">
    <location>
        <begin position="89"/>
        <end position="201"/>
    </location>
</feature>
<reference evidence="11 13" key="1">
    <citation type="journal article" date="2017" name="Nature">
        <title>The sunflower genome provides insights into oil metabolism, flowering and Asterid evolution.</title>
        <authorList>
            <person name="Badouin H."/>
            <person name="Gouzy J."/>
            <person name="Grassa C.J."/>
            <person name="Murat F."/>
            <person name="Staton S.E."/>
            <person name="Cottret L."/>
            <person name="Lelandais-Briere C."/>
            <person name="Owens G.L."/>
            <person name="Carrere S."/>
            <person name="Mayjonade B."/>
            <person name="Legrand L."/>
            <person name="Gill N."/>
            <person name="Kane N.C."/>
            <person name="Bowers J.E."/>
            <person name="Hubner S."/>
            <person name="Bellec A."/>
            <person name="Berard A."/>
            <person name="Berges H."/>
            <person name="Blanchet N."/>
            <person name="Boniface M.C."/>
            <person name="Brunel D."/>
            <person name="Catrice O."/>
            <person name="Chaidir N."/>
            <person name="Claudel C."/>
            <person name="Donnadieu C."/>
            <person name="Faraut T."/>
            <person name="Fievet G."/>
            <person name="Helmstetter N."/>
            <person name="King M."/>
            <person name="Knapp S.J."/>
            <person name="Lai Z."/>
            <person name="Le Paslier M.C."/>
            <person name="Lippi Y."/>
            <person name="Lorenzon L."/>
            <person name="Mandel J.R."/>
            <person name="Marage G."/>
            <person name="Marchand G."/>
            <person name="Marquand E."/>
            <person name="Bret-Mestries E."/>
            <person name="Morien E."/>
            <person name="Nambeesan S."/>
            <person name="Nguyen T."/>
            <person name="Pegot-Espagnet P."/>
            <person name="Pouilly N."/>
            <person name="Raftis F."/>
            <person name="Sallet E."/>
            <person name="Schiex T."/>
            <person name="Thomas J."/>
            <person name="Vandecasteele C."/>
            <person name="Vares D."/>
            <person name="Vear F."/>
            <person name="Vautrin S."/>
            <person name="Crespi M."/>
            <person name="Mangin B."/>
            <person name="Burke J.M."/>
            <person name="Salse J."/>
            <person name="Munos S."/>
            <person name="Vincourt P."/>
            <person name="Rieseberg L.H."/>
            <person name="Langlade N.B."/>
        </authorList>
    </citation>
    <scope>NUCLEOTIDE SEQUENCE [LARGE SCALE GENOMIC DNA]</scope>
    <source>
        <strain evidence="13">cv. SF193</strain>
        <tissue evidence="11">Leaves</tissue>
    </source>
</reference>
<organism evidence="12 13">
    <name type="scientific">Helianthus annuus</name>
    <name type="common">Common sunflower</name>
    <dbReference type="NCBI Taxonomy" id="4232"/>
    <lineage>
        <taxon>Eukaryota</taxon>
        <taxon>Viridiplantae</taxon>
        <taxon>Streptophyta</taxon>
        <taxon>Embryophyta</taxon>
        <taxon>Tracheophyta</taxon>
        <taxon>Spermatophyta</taxon>
        <taxon>Magnoliopsida</taxon>
        <taxon>eudicotyledons</taxon>
        <taxon>Gunneridae</taxon>
        <taxon>Pentapetalae</taxon>
        <taxon>asterids</taxon>
        <taxon>campanulids</taxon>
        <taxon>Asterales</taxon>
        <taxon>Asteraceae</taxon>
        <taxon>Asteroideae</taxon>
        <taxon>Heliantheae alliance</taxon>
        <taxon>Heliantheae</taxon>
        <taxon>Helianthus</taxon>
    </lineage>
</organism>
<evidence type="ECO:0000256" key="1">
    <source>
        <dbReference type="ARBA" id="ARBA00004229"/>
    </source>
</evidence>
<dbReference type="OrthoDB" id="426882at2759"/>
<dbReference type="SUPFAM" id="SSF50022">
    <property type="entry name" value="ISP domain"/>
    <property type="match status" value="1"/>
</dbReference>
<comment type="subcellular location">
    <subcellularLocation>
        <location evidence="1">Plastid</location>
        <location evidence="1">Chloroplast</location>
    </subcellularLocation>
</comment>
<keyword evidence="11" id="KW-0560">Oxidoreductase</keyword>
<dbReference type="InParanoid" id="A0A251TE07"/>
<keyword evidence="2" id="KW-0150">Chloroplast</keyword>
<reference evidence="12" key="2">
    <citation type="submission" date="2017-02" db="EMBL/GenBank/DDBJ databases">
        <title>Sunflower complete genome.</title>
        <authorList>
            <person name="Langlade N."/>
            <person name="Munos S."/>
        </authorList>
    </citation>
    <scope>NUCLEOTIDE SEQUENCE [LARGE SCALE GENOMIC DNA]</scope>
    <source>
        <tissue evidence="12">Leaves</tissue>
    </source>
</reference>
<dbReference type="GO" id="GO:0010277">
    <property type="term" value="F:chlorophyllide a oxygenase activity"/>
    <property type="evidence" value="ECO:0007669"/>
    <property type="project" value="InterPro"/>
</dbReference>
<dbReference type="Gene3D" id="3.90.380.10">
    <property type="entry name" value="Naphthalene 1,2-dioxygenase Alpha Subunit, Chain A, domain 1"/>
    <property type="match status" value="1"/>
</dbReference>
<dbReference type="Gramene" id="mRNA:HanXRQr2_Chr11g0509951">
    <property type="protein sequence ID" value="mRNA:HanXRQr2_Chr11g0509951"/>
    <property type="gene ID" value="HanXRQr2_Chr11g0509951"/>
</dbReference>
<dbReference type="Pfam" id="PF08417">
    <property type="entry name" value="PaO"/>
    <property type="match status" value="1"/>
</dbReference>
<dbReference type="PROSITE" id="PS51296">
    <property type="entry name" value="RIESKE"/>
    <property type="match status" value="1"/>
</dbReference>
<evidence type="ECO:0000256" key="8">
    <source>
        <dbReference type="ARBA" id="ARBA00023014"/>
    </source>
</evidence>
<evidence type="ECO:0000256" key="4">
    <source>
        <dbReference type="ARBA" id="ARBA00022714"/>
    </source>
</evidence>
<dbReference type="Pfam" id="PF00355">
    <property type="entry name" value="Rieske"/>
    <property type="match status" value="1"/>
</dbReference>
<dbReference type="GO" id="GO:0005737">
    <property type="term" value="C:cytoplasm"/>
    <property type="evidence" value="ECO:0000318"/>
    <property type="project" value="GO_Central"/>
</dbReference>
<gene>
    <name evidence="12" type="primary">ACD1</name>
    <name evidence="12" type="ORF">HannXRQ_Chr11g0346011</name>
    <name evidence="11" type="ORF">HanXRQr2_Chr11g0509951</name>
</gene>
<dbReference type="FunCoup" id="A0A251TE07">
    <property type="interactions" value="158"/>
</dbReference>
<dbReference type="PANTHER" id="PTHR21266">
    <property type="entry name" value="IRON-SULFUR DOMAIN CONTAINING PROTEIN"/>
    <property type="match status" value="1"/>
</dbReference>
<feature type="region of interest" description="Disordered" evidence="9">
    <location>
        <begin position="1"/>
        <end position="79"/>
    </location>
</feature>
<keyword evidence="3" id="KW-0934">Plastid</keyword>
<evidence type="ECO:0000256" key="5">
    <source>
        <dbReference type="ARBA" id="ARBA00022723"/>
    </source>
</evidence>
<sequence length="537" mass="60902">MASLLFPPPPSTTTATTTNRRLFPPHSLHHPKPTTRRPQPPSSRRKKLLLPLHVAAPPSPTTTDSSSMDIETEEADEKSSSKFSWKDHWYPVSLIEDLDPTRPTPFTLLNRDLVIWFDKVNDQWVALDDKCPHRLAPLSEGRIDENGHLQCSYHGWSFDGCGSCTRIPQASSDGPEARAVRSPRACATRFPTMVSQGLLFVWPDENGVERAKATKPPMLPDDFEKPEFSTVTIQRDLFYGYDTLMENVSDPSHIDFAHHKVTGRRDRAKPLPFKMDSTGHWGFSGENEGNPKISAKFIAPCYYINKIEIDTKLPIVGDQKWVIWICSFNVPMAPGKTRSIVCSARNFFQFTMPGPAWWQVVPRWHEHWTSNKVYDGDMIVLQGQEKFFLSAQSTDGSIDVNKQYTKLTFTPTQADRFVLAFRNWLRRHGNSQPEWFGDANTQSLPSTYLSKREMLDRYEQHTLKCSSCKKAHKTFETLQKLLTGAAVVFCAAAGVPPEIQLRLIFAGLAVLSAGLAYYSHQLQKNFVFVDYVHAEID</sequence>
<keyword evidence="5" id="KW-0479">Metal-binding</keyword>
<evidence type="ECO:0000259" key="10">
    <source>
        <dbReference type="PROSITE" id="PS51296"/>
    </source>
</evidence>
<dbReference type="EMBL" id="MNCJ02000326">
    <property type="protein sequence ID" value="KAF5783611.1"/>
    <property type="molecule type" value="Genomic_DNA"/>
</dbReference>
<dbReference type="Proteomes" id="UP000215914">
    <property type="component" value="Chromosome 11"/>
</dbReference>
<proteinExistence type="predicted"/>
<dbReference type="EMBL" id="CM007900">
    <property type="protein sequence ID" value="OTG08826.1"/>
    <property type="molecule type" value="Genomic_DNA"/>
</dbReference>
<reference evidence="11" key="3">
    <citation type="submission" date="2020-06" db="EMBL/GenBank/DDBJ databases">
        <title>Helianthus annuus Genome sequencing and assembly Release 2.</title>
        <authorList>
            <person name="Gouzy J."/>
            <person name="Langlade N."/>
            <person name="Munos S."/>
        </authorList>
    </citation>
    <scope>NUCLEOTIDE SEQUENCE</scope>
    <source>
        <tissue evidence="11">Leaves</tissue>
    </source>
</reference>
<dbReference type="GO" id="GO:0032441">
    <property type="term" value="F:pheophorbide a oxygenase activity"/>
    <property type="evidence" value="ECO:0000318"/>
    <property type="project" value="GO_Central"/>
</dbReference>
<feature type="compositionally biased region" description="Pro residues" evidence="9">
    <location>
        <begin position="1"/>
        <end position="11"/>
    </location>
</feature>
<evidence type="ECO:0000313" key="12">
    <source>
        <dbReference type="EMBL" id="OTG08826.1"/>
    </source>
</evidence>
<evidence type="ECO:0000256" key="9">
    <source>
        <dbReference type="SAM" id="MobiDB-lite"/>
    </source>
</evidence>
<evidence type="ECO:0000256" key="2">
    <source>
        <dbReference type="ARBA" id="ARBA00022528"/>
    </source>
</evidence>
<dbReference type="InterPro" id="IPR036922">
    <property type="entry name" value="Rieske_2Fe-2S_sf"/>
</dbReference>
<evidence type="ECO:0000256" key="7">
    <source>
        <dbReference type="ARBA" id="ARBA00023004"/>
    </source>
</evidence>
<keyword evidence="8" id="KW-0411">Iron-sulfur</keyword>
<dbReference type="SUPFAM" id="SSF55961">
    <property type="entry name" value="Bet v1-like"/>
    <property type="match status" value="1"/>
</dbReference>
<evidence type="ECO:0000256" key="3">
    <source>
        <dbReference type="ARBA" id="ARBA00022640"/>
    </source>
</evidence>
<evidence type="ECO:0000256" key="6">
    <source>
        <dbReference type="ARBA" id="ARBA00022946"/>
    </source>
</evidence>
<keyword evidence="4" id="KW-0001">2Fe-2S</keyword>
<keyword evidence="6" id="KW-0809">Transit peptide</keyword>
<protein>
    <submittedName>
        <fullName evidence="11 12">Pheophorbide a oxygenase</fullName>
        <ecNumber evidence="11">1.14.15.17</ecNumber>
    </submittedName>
</protein>
<dbReference type="EC" id="1.14.15.17" evidence="11"/>
<keyword evidence="13" id="KW-1185">Reference proteome</keyword>
<dbReference type="GO" id="GO:0046872">
    <property type="term" value="F:metal ion binding"/>
    <property type="evidence" value="ECO:0007669"/>
    <property type="project" value="UniProtKB-KW"/>
</dbReference>
<accession>A0A251TE07</accession>